<keyword evidence="4" id="KW-0067">ATP-binding</keyword>
<dbReference type="RefSeq" id="WP_031502865.1">
    <property type="nucleotide sequence ID" value="NC_022795.1"/>
</dbReference>
<dbReference type="SMART" id="SM00382">
    <property type="entry name" value="AAA"/>
    <property type="match status" value="1"/>
</dbReference>
<keyword evidence="8" id="KW-1185">Reference proteome</keyword>
<dbReference type="GO" id="GO:0005524">
    <property type="term" value="F:ATP binding"/>
    <property type="evidence" value="ECO:0007669"/>
    <property type="project" value="UniProtKB-KW"/>
</dbReference>
<accession>A0A0X1KTD1</accession>
<dbReference type="PROSITE" id="PS00211">
    <property type="entry name" value="ABC_TRANSPORTER_1"/>
    <property type="match status" value="1"/>
</dbReference>
<keyword evidence="3" id="KW-0547">Nucleotide-binding</keyword>
<evidence type="ECO:0000256" key="2">
    <source>
        <dbReference type="ARBA" id="ARBA00022448"/>
    </source>
</evidence>
<dbReference type="CDD" id="cd03224">
    <property type="entry name" value="ABC_TM1139_LivF_branched"/>
    <property type="match status" value="1"/>
</dbReference>
<dbReference type="EMBL" id="CP007141">
    <property type="protein sequence ID" value="AJC74580.1"/>
    <property type="molecule type" value="Genomic_DNA"/>
</dbReference>
<dbReference type="InterPro" id="IPR052156">
    <property type="entry name" value="BCAA_Transport_ATP-bd_LivF"/>
</dbReference>
<dbReference type="Pfam" id="PF00005">
    <property type="entry name" value="ABC_tran"/>
    <property type="match status" value="1"/>
</dbReference>
<gene>
    <name evidence="7" type="ORF">AJ81_10770</name>
</gene>
<protein>
    <submittedName>
        <fullName evidence="7">Amino acid ABC transporter ATPase</fullName>
    </submittedName>
</protein>
<evidence type="ECO:0000256" key="5">
    <source>
        <dbReference type="ARBA" id="ARBA00022970"/>
    </source>
</evidence>
<evidence type="ECO:0000256" key="1">
    <source>
        <dbReference type="ARBA" id="ARBA00005417"/>
    </source>
</evidence>
<proteinExistence type="inferred from homology"/>
<organism evidence="7 8">
    <name type="scientific">Pseudothermotoga hypogea DSM 11164 = NBRC 106472</name>
    <dbReference type="NCBI Taxonomy" id="1123384"/>
    <lineage>
        <taxon>Bacteria</taxon>
        <taxon>Thermotogati</taxon>
        <taxon>Thermotogota</taxon>
        <taxon>Thermotogae</taxon>
        <taxon>Thermotogales</taxon>
        <taxon>Thermotogaceae</taxon>
        <taxon>Pseudothermotoga</taxon>
    </lineage>
</organism>
<dbReference type="GO" id="GO:0015658">
    <property type="term" value="F:branched-chain amino acid transmembrane transporter activity"/>
    <property type="evidence" value="ECO:0007669"/>
    <property type="project" value="TreeGrafter"/>
</dbReference>
<evidence type="ECO:0000256" key="3">
    <source>
        <dbReference type="ARBA" id="ARBA00022741"/>
    </source>
</evidence>
<dbReference type="PaxDb" id="1123384-AJ81_10770"/>
<keyword evidence="5" id="KW-0029">Amino-acid transport</keyword>
<feature type="domain" description="ABC transporter" evidence="6">
    <location>
        <begin position="2"/>
        <end position="235"/>
    </location>
</feature>
<evidence type="ECO:0000256" key="4">
    <source>
        <dbReference type="ARBA" id="ARBA00022840"/>
    </source>
</evidence>
<evidence type="ECO:0000259" key="6">
    <source>
        <dbReference type="PROSITE" id="PS50893"/>
    </source>
</evidence>
<evidence type="ECO:0000313" key="7">
    <source>
        <dbReference type="EMBL" id="AJC74580.1"/>
    </source>
</evidence>
<dbReference type="PANTHER" id="PTHR43820:SF4">
    <property type="entry name" value="HIGH-AFFINITY BRANCHED-CHAIN AMINO ACID TRANSPORT ATP-BINDING PROTEIN LIVF"/>
    <property type="match status" value="1"/>
</dbReference>
<dbReference type="InterPro" id="IPR003439">
    <property type="entry name" value="ABC_transporter-like_ATP-bd"/>
</dbReference>
<dbReference type="OrthoDB" id="9779136at2"/>
<dbReference type="PANTHER" id="PTHR43820">
    <property type="entry name" value="HIGH-AFFINITY BRANCHED-CHAIN AMINO ACID TRANSPORT ATP-BINDING PROTEIN LIVF"/>
    <property type="match status" value="1"/>
</dbReference>
<dbReference type="Gene3D" id="3.40.50.300">
    <property type="entry name" value="P-loop containing nucleotide triphosphate hydrolases"/>
    <property type="match status" value="1"/>
</dbReference>
<dbReference type="InterPro" id="IPR017871">
    <property type="entry name" value="ABC_transporter-like_CS"/>
</dbReference>
<dbReference type="PROSITE" id="PS50893">
    <property type="entry name" value="ABC_TRANSPORTER_2"/>
    <property type="match status" value="1"/>
</dbReference>
<dbReference type="GO" id="GO:0016887">
    <property type="term" value="F:ATP hydrolysis activity"/>
    <property type="evidence" value="ECO:0007669"/>
    <property type="project" value="InterPro"/>
</dbReference>
<dbReference type="KEGG" id="phy:AJ81_10770"/>
<comment type="similarity">
    <text evidence="1">Belongs to the ABC transporter superfamily.</text>
</comment>
<dbReference type="Proteomes" id="UP000077469">
    <property type="component" value="Chromosome"/>
</dbReference>
<keyword evidence="2" id="KW-0813">Transport</keyword>
<evidence type="ECO:0000313" key="8">
    <source>
        <dbReference type="Proteomes" id="UP000077469"/>
    </source>
</evidence>
<name>A0A0X1KTD1_9THEM</name>
<dbReference type="InterPro" id="IPR027417">
    <property type="entry name" value="P-loop_NTPase"/>
</dbReference>
<reference evidence="7 8" key="1">
    <citation type="submission" date="2014-01" db="EMBL/GenBank/DDBJ databases">
        <title>Genome sequencing of Thermotog hypogea.</title>
        <authorList>
            <person name="Zhang X."/>
            <person name="Alvare G."/>
            <person name="Fristensky B."/>
            <person name="Chen L."/>
            <person name="Suen T."/>
            <person name="Chen Q."/>
            <person name="Ma K."/>
        </authorList>
    </citation>
    <scope>NUCLEOTIDE SEQUENCE [LARGE SCALE GENOMIC DNA]</scope>
    <source>
        <strain evidence="7 8">DSM 11164</strain>
    </source>
</reference>
<dbReference type="SUPFAM" id="SSF52540">
    <property type="entry name" value="P-loop containing nucleoside triphosphate hydrolases"/>
    <property type="match status" value="1"/>
</dbReference>
<dbReference type="STRING" id="1123384.AJ81_10770"/>
<dbReference type="GO" id="GO:0015807">
    <property type="term" value="P:L-amino acid transport"/>
    <property type="evidence" value="ECO:0007669"/>
    <property type="project" value="TreeGrafter"/>
</dbReference>
<dbReference type="PATRIC" id="fig|1123384.7.peg.2155"/>
<dbReference type="AlphaFoldDB" id="A0A0X1KTD1"/>
<dbReference type="InterPro" id="IPR003593">
    <property type="entry name" value="AAA+_ATPase"/>
</dbReference>
<sequence length="235" mass="25992">MLRVKNLTTGYDGVPVVFDVSLEINEAEFVAIVGSNGAGKTTILRTISGLLKPISGEIEFEGKQIHKLTAHEIVRLGIAHVPEGRHVFGKMSVRDNLLMGAYTLNDRAKVNRLLNEVFELFPRLKERENQKAETLSGGEQQMLAIGRALMAEPKLVLVDEMSLGLMPMMVDKVLETLKQINKEKGVTILLVEQKVQEALEMADRGYVLQTGRIVAHGTGKELLESDLVKKAYLGM</sequence>